<comment type="caution">
    <text evidence="3">The sequence shown here is derived from an EMBL/GenBank/DDBJ whole genome shotgun (WGS) entry which is preliminary data.</text>
</comment>
<keyword evidence="4" id="KW-1185">Reference proteome</keyword>
<proteinExistence type="predicted"/>
<dbReference type="PANTHER" id="PTHR38034:SF1">
    <property type="entry name" value="INNER MEMBRANE PROTEIN YPJD"/>
    <property type="match status" value="1"/>
</dbReference>
<gene>
    <name evidence="3" type="ORF">FHS16_000198</name>
</gene>
<protein>
    <submittedName>
        <fullName evidence="3">HemX protein</fullName>
    </submittedName>
</protein>
<keyword evidence="1" id="KW-0812">Transmembrane</keyword>
<dbReference type="GO" id="GO:0017004">
    <property type="term" value="P:cytochrome complex assembly"/>
    <property type="evidence" value="ECO:0007669"/>
    <property type="project" value="InterPro"/>
</dbReference>
<reference evidence="3 4" key="1">
    <citation type="submission" date="2020-08" db="EMBL/GenBank/DDBJ databases">
        <title>Genomic Encyclopedia of Type Strains, Phase III (KMG-III): the genomes of soil and plant-associated and newly described type strains.</title>
        <authorList>
            <person name="Whitman W."/>
        </authorList>
    </citation>
    <scope>NUCLEOTIDE SEQUENCE [LARGE SCALE GENOMIC DNA]</scope>
    <source>
        <strain evidence="3 4">CECT 8234</strain>
    </source>
</reference>
<keyword evidence="1" id="KW-1133">Transmembrane helix</keyword>
<feature type="transmembrane region" description="Helical" evidence="1">
    <location>
        <begin position="93"/>
        <end position="111"/>
    </location>
</feature>
<organism evidence="3 4">
    <name type="scientific">Paenibacillus endophyticus</name>
    <dbReference type="NCBI Taxonomy" id="1294268"/>
    <lineage>
        <taxon>Bacteria</taxon>
        <taxon>Bacillati</taxon>
        <taxon>Bacillota</taxon>
        <taxon>Bacilli</taxon>
        <taxon>Bacillales</taxon>
        <taxon>Paenibacillaceae</taxon>
        <taxon>Paenibacillus</taxon>
    </lineage>
</organism>
<dbReference type="InterPro" id="IPR002541">
    <property type="entry name" value="Cyt_c_assembly"/>
</dbReference>
<feature type="transmembrane region" description="Helical" evidence="1">
    <location>
        <begin position="70"/>
        <end position="86"/>
    </location>
</feature>
<sequence length="270" mass="30914">MVTQNFLYDAILYIYALSLLFYFSDFMNASQRAKRMGTGLLIFVWVLQTGYLISRVVMHLQMTTVTAFEYWLGFSWLLVTTSIVINRFFKIDFIVFFVNVVGFAVLALNLYSNPGSGGSLELWKTTRELLYIHISLVLCAYAALTIGALFAGMYLFLHNQLKRKRWTNFVRRLPSLDLMERYGDRAVIIGVPLLAMSLAIAVTSLLVEGRAALLLDWKVLSSFGTLIVYGIYVYQRAMLKRPGLQLARLYIFAFGLLLLNLFSNYFSSFH</sequence>
<feature type="transmembrane region" description="Helical" evidence="1">
    <location>
        <begin position="131"/>
        <end position="157"/>
    </location>
</feature>
<feature type="transmembrane region" description="Helical" evidence="1">
    <location>
        <begin position="6"/>
        <end position="24"/>
    </location>
</feature>
<feature type="domain" description="Cytochrome c assembly protein" evidence="2">
    <location>
        <begin position="74"/>
        <end position="263"/>
    </location>
</feature>
<evidence type="ECO:0000313" key="4">
    <source>
        <dbReference type="Proteomes" id="UP000518605"/>
    </source>
</evidence>
<feature type="transmembrane region" description="Helical" evidence="1">
    <location>
        <begin position="213"/>
        <end position="234"/>
    </location>
</feature>
<feature type="transmembrane region" description="Helical" evidence="1">
    <location>
        <begin position="36"/>
        <end position="58"/>
    </location>
</feature>
<evidence type="ECO:0000313" key="3">
    <source>
        <dbReference type="EMBL" id="MBB3150166.1"/>
    </source>
</evidence>
<dbReference type="AlphaFoldDB" id="A0A7W5C2R7"/>
<dbReference type="GO" id="GO:0020037">
    <property type="term" value="F:heme binding"/>
    <property type="evidence" value="ECO:0007669"/>
    <property type="project" value="InterPro"/>
</dbReference>
<feature type="transmembrane region" description="Helical" evidence="1">
    <location>
        <begin position="186"/>
        <end position="207"/>
    </location>
</feature>
<evidence type="ECO:0000259" key="2">
    <source>
        <dbReference type="Pfam" id="PF01578"/>
    </source>
</evidence>
<feature type="transmembrane region" description="Helical" evidence="1">
    <location>
        <begin position="246"/>
        <end position="266"/>
    </location>
</feature>
<dbReference type="RefSeq" id="WP_183557615.1">
    <property type="nucleotide sequence ID" value="NZ_CBCSLB010000001.1"/>
</dbReference>
<dbReference type="InterPro" id="IPR052372">
    <property type="entry name" value="YpjD/HemX"/>
</dbReference>
<keyword evidence="1" id="KW-0472">Membrane</keyword>
<dbReference type="PANTHER" id="PTHR38034">
    <property type="entry name" value="INNER MEMBRANE PROTEIN YPJD"/>
    <property type="match status" value="1"/>
</dbReference>
<accession>A0A7W5C2R7</accession>
<dbReference type="EMBL" id="JACHXW010000001">
    <property type="protein sequence ID" value="MBB3150166.1"/>
    <property type="molecule type" value="Genomic_DNA"/>
</dbReference>
<dbReference type="GO" id="GO:0005886">
    <property type="term" value="C:plasma membrane"/>
    <property type="evidence" value="ECO:0007669"/>
    <property type="project" value="TreeGrafter"/>
</dbReference>
<evidence type="ECO:0000256" key="1">
    <source>
        <dbReference type="SAM" id="Phobius"/>
    </source>
</evidence>
<name>A0A7W5C2R7_9BACL</name>
<dbReference type="Pfam" id="PF01578">
    <property type="entry name" value="Cytochrom_C_asm"/>
    <property type="match status" value="1"/>
</dbReference>
<dbReference type="Proteomes" id="UP000518605">
    <property type="component" value="Unassembled WGS sequence"/>
</dbReference>